<feature type="transmembrane region" description="Helical" evidence="8">
    <location>
        <begin position="156"/>
        <end position="186"/>
    </location>
</feature>
<keyword evidence="2" id="KW-1003">Cell membrane</keyword>
<organism evidence="9 10">
    <name type="scientific">Halosimplex litoreum</name>
    <dbReference type="NCBI Taxonomy" id="1198301"/>
    <lineage>
        <taxon>Archaea</taxon>
        <taxon>Methanobacteriati</taxon>
        <taxon>Methanobacteriota</taxon>
        <taxon>Stenosarchaea group</taxon>
        <taxon>Halobacteria</taxon>
        <taxon>Halobacteriales</taxon>
        <taxon>Haloarculaceae</taxon>
        <taxon>Halosimplex</taxon>
    </lineage>
</organism>
<gene>
    <name evidence="9" type="ORF">I7X12_18480</name>
</gene>
<dbReference type="PANTHER" id="PTHR30250">
    <property type="entry name" value="PST FAMILY PREDICTED COLANIC ACID TRANSPORTER"/>
    <property type="match status" value="1"/>
</dbReference>
<dbReference type="GO" id="GO:0005886">
    <property type="term" value="C:plasma membrane"/>
    <property type="evidence" value="ECO:0007669"/>
    <property type="project" value="UniProtKB-SubCell"/>
</dbReference>
<keyword evidence="6 8" id="KW-1133">Transmembrane helix</keyword>
<keyword evidence="10" id="KW-1185">Reference proteome</keyword>
<evidence type="ECO:0000313" key="10">
    <source>
        <dbReference type="Proteomes" id="UP000595001"/>
    </source>
</evidence>
<dbReference type="OrthoDB" id="112053at2157"/>
<evidence type="ECO:0000256" key="4">
    <source>
        <dbReference type="ARBA" id="ARBA00022960"/>
    </source>
</evidence>
<keyword evidence="4" id="KW-0133">Cell shape</keyword>
<evidence type="ECO:0000256" key="6">
    <source>
        <dbReference type="ARBA" id="ARBA00022989"/>
    </source>
</evidence>
<feature type="transmembrane region" description="Helical" evidence="8">
    <location>
        <begin position="105"/>
        <end position="127"/>
    </location>
</feature>
<dbReference type="EMBL" id="CP065856">
    <property type="protein sequence ID" value="QPV62688.1"/>
    <property type="molecule type" value="Genomic_DNA"/>
</dbReference>
<feature type="transmembrane region" description="Helical" evidence="8">
    <location>
        <begin position="319"/>
        <end position="337"/>
    </location>
</feature>
<feature type="transmembrane region" description="Helical" evidence="8">
    <location>
        <begin position="435"/>
        <end position="455"/>
    </location>
</feature>
<dbReference type="KEGG" id="hlt:I7X12_18480"/>
<sequence>MAPKLGKEAALHFASQAVVSLSGFFATYAIASVLGSAPLGRYSKAVAVLFMVIIPAAAIGAAVTKRMSEGRAPEQYFGAGVVLMGGAIAGLVAVTLLVGPHLDRYVGAPVAVEFALLLAAAGTFRLVKGVLKGEKQVARSGSVQGFERIFRTVTQVALLLLGFVVTGLVLGHALSLFVGSLVGLFVARSWPRMPDAHHVRHLGEFVRYSWMGKLKGRTFGWTDTIVLGFFVSSSLIGIYEVAWTLASTLILVSNSIEQTLFPEFSELSVEDDYEQIHHYLNEGLVFAAVFSIPGLAGAAMVGPRVLAVYSTEFRQGAQILLLLILARLFAAFGEQFISAINAIDRPDVAFRISGLFIGVNVVLNVILVWQFGWMGAAVATLLAGVGLLVLGYASLARLIGRPAVPWRAFGAQSLATLVMVGYLAAVLKYAPGGPVATLALVVSASVVYTAALFVVSERIRTKAASLVGRSPG</sequence>
<feature type="transmembrane region" description="Helical" evidence="8">
    <location>
        <begin position="76"/>
        <end position="99"/>
    </location>
</feature>
<dbReference type="AlphaFoldDB" id="A0A7T3FXS6"/>
<comment type="subcellular location">
    <subcellularLocation>
        <location evidence="1">Cell membrane</location>
        <topology evidence="1">Multi-pass membrane protein</topology>
    </subcellularLocation>
</comment>
<keyword evidence="3 8" id="KW-0812">Transmembrane</keyword>
<dbReference type="RefSeq" id="WP_198061486.1">
    <property type="nucleotide sequence ID" value="NZ_CP065856.1"/>
</dbReference>
<feature type="transmembrane region" description="Helical" evidence="8">
    <location>
        <begin position="225"/>
        <end position="252"/>
    </location>
</feature>
<evidence type="ECO:0000256" key="5">
    <source>
        <dbReference type="ARBA" id="ARBA00022984"/>
    </source>
</evidence>
<feature type="transmembrane region" description="Helical" evidence="8">
    <location>
        <begin position="349"/>
        <end position="369"/>
    </location>
</feature>
<evidence type="ECO:0000256" key="7">
    <source>
        <dbReference type="ARBA" id="ARBA00023136"/>
    </source>
</evidence>
<keyword evidence="7 8" id="KW-0472">Membrane</keyword>
<dbReference type="InterPro" id="IPR050833">
    <property type="entry name" value="Poly_Biosynth_Transport"/>
</dbReference>
<reference evidence="9 10" key="1">
    <citation type="submission" date="2020-12" db="EMBL/GenBank/DDBJ databases">
        <title>Halosimplex halophilum sp. nov. and Halosimplex salinum sp. nov., two new members of the genus Halosimplex.</title>
        <authorList>
            <person name="Cui H.L."/>
        </authorList>
    </citation>
    <scope>NUCLEOTIDE SEQUENCE [LARGE SCALE GENOMIC DNA]</scope>
    <source>
        <strain evidence="9 10">YGH94</strain>
    </source>
</reference>
<protein>
    <submittedName>
        <fullName evidence="9">Lipopolysaccharide biosynthesis protein</fullName>
    </submittedName>
</protein>
<dbReference type="GeneID" id="60590523"/>
<proteinExistence type="predicted"/>
<feature type="transmembrane region" description="Helical" evidence="8">
    <location>
        <begin position="408"/>
        <end position="429"/>
    </location>
</feature>
<feature type="transmembrane region" description="Helical" evidence="8">
    <location>
        <begin position="375"/>
        <end position="396"/>
    </location>
</feature>
<dbReference type="InterPro" id="IPR004268">
    <property type="entry name" value="MurJ"/>
</dbReference>
<keyword evidence="5" id="KW-0573">Peptidoglycan synthesis</keyword>
<dbReference type="PANTHER" id="PTHR30250:SF28">
    <property type="entry name" value="POLYSACCHARIDE BIOSYNTHESIS PROTEIN"/>
    <property type="match status" value="1"/>
</dbReference>
<evidence type="ECO:0000256" key="2">
    <source>
        <dbReference type="ARBA" id="ARBA00022475"/>
    </source>
</evidence>
<accession>A0A7T3FXS6</accession>
<feature type="transmembrane region" description="Helical" evidence="8">
    <location>
        <begin position="46"/>
        <end position="64"/>
    </location>
</feature>
<dbReference type="Proteomes" id="UP000595001">
    <property type="component" value="Chromosome"/>
</dbReference>
<evidence type="ECO:0000256" key="3">
    <source>
        <dbReference type="ARBA" id="ARBA00022692"/>
    </source>
</evidence>
<name>A0A7T3FXS6_9EURY</name>
<dbReference type="Pfam" id="PF03023">
    <property type="entry name" value="MurJ"/>
    <property type="match status" value="1"/>
</dbReference>
<dbReference type="GO" id="GO:0008360">
    <property type="term" value="P:regulation of cell shape"/>
    <property type="evidence" value="ECO:0007669"/>
    <property type="project" value="UniProtKB-KW"/>
</dbReference>
<feature type="transmembrane region" description="Helical" evidence="8">
    <location>
        <begin position="12"/>
        <end position="34"/>
    </location>
</feature>
<evidence type="ECO:0000256" key="1">
    <source>
        <dbReference type="ARBA" id="ARBA00004651"/>
    </source>
</evidence>
<evidence type="ECO:0000313" key="9">
    <source>
        <dbReference type="EMBL" id="QPV62688.1"/>
    </source>
</evidence>
<evidence type="ECO:0000256" key="8">
    <source>
        <dbReference type="SAM" id="Phobius"/>
    </source>
</evidence>
<feature type="transmembrane region" description="Helical" evidence="8">
    <location>
        <begin position="284"/>
        <end position="307"/>
    </location>
</feature>